<sequence length="659" mass="71726">MPKSAKKRKEKVADFSKAKLKLGKGKTLANNAIDTTFKARSIVLPSQSIAVEKDTSEPITKRQLTFNDLLSHLKHYNAGTRKGMVSVENLIPHSPLLLLYTTSAQTHIFPEIRIDAIRFLDILLDCIPETLTSGWSEMSETHGSRVLGGYLGILNAGTKYGEIEGPVKATSTASVVLTPASKLVVLRSLSKFLLVALSSSNGVASQGGVSTNKPLDAWFMRNAFPSQEAFSAFESLFGTSSSSKAPTVTRTWEAEVDPEDVFGDTFTQCYPLLNGGTGEPWTLHELSDIHDAVSATDTFNSQGTSASFVAHLANTLHSTIIETYLDSAPSVFSPSLSPSETEVQLVLSVVRIARTLYHVIVQSSEKVDPIQVGQLEKIINYMAPHFPTFSRDHKLDPLYEEFDLIFCELTSMLLNATQNASAQSQKQRKANRKGEAPSSSSSTQTERVTLYIIRRLRGEGTSASQIAAPISPTGYLALLPTVWALVSNPTANPHEAGEVLHATLDHALRVTSKSACKRTTVEFVARLMLLDLEPYYCGDFSSESDPEVKAKLDAWLLHLPQVLWEVGSSHIPTVESRLVPYFYIDHPSRGPLAGPFKKLPPQSGATASRVRLLALDVVATVLALGRQDGKDFDGLARAVGLAVAGEEEATYWAHVSMSK</sequence>
<comment type="subcellular location">
    <subcellularLocation>
        <location evidence="1 3">Nucleus</location>
    </subcellularLocation>
</comment>
<dbReference type="PANTHER" id="PTHR16056:SF2">
    <property type="entry name" value="TESTIS-EXPRESSED PROTEIN 10"/>
    <property type="match status" value="1"/>
</dbReference>
<comment type="similarity">
    <text evidence="3">Belongs to the IPI1/TEX10 family.</text>
</comment>
<comment type="caution">
    <text evidence="6">The sequence shown here is derived from an EMBL/GenBank/DDBJ whole genome shotgun (WGS) entry which is preliminary data.</text>
</comment>
<keyword evidence="7" id="KW-1185">Reference proteome</keyword>
<name>A0A8S0WNA1_CYCAE</name>
<evidence type="ECO:0000313" key="7">
    <source>
        <dbReference type="Proteomes" id="UP000467700"/>
    </source>
</evidence>
<comment type="subunit">
    <text evidence="3">Component of the RIX1 complex.</text>
</comment>
<dbReference type="GO" id="GO:0006364">
    <property type="term" value="P:rRNA processing"/>
    <property type="evidence" value="ECO:0007669"/>
    <property type="project" value="UniProtKB-UniRule"/>
</dbReference>
<gene>
    <name evidence="6" type="ORF">AAE3_LOCUS8750</name>
</gene>
<evidence type="ECO:0000256" key="4">
    <source>
        <dbReference type="SAM" id="MobiDB-lite"/>
    </source>
</evidence>
<evidence type="ECO:0000256" key="3">
    <source>
        <dbReference type="RuleBase" id="RU368021"/>
    </source>
</evidence>
<protein>
    <recommendedName>
        <fullName evidence="3">Pre-rRNA-processing protein</fullName>
    </recommendedName>
</protein>
<evidence type="ECO:0000259" key="5">
    <source>
        <dbReference type="Pfam" id="PF12333"/>
    </source>
</evidence>
<dbReference type="AlphaFoldDB" id="A0A8S0WNA1"/>
<dbReference type="GO" id="GO:0120330">
    <property type="term" value="C:rixosome complex"/>
    <property type="evidence" value="ECO:0007669"/>
    <property type="project" value="UniProtKB-UniRule"/>
</dbReference>
<feature type="region of interest" description="Disordered" evidence="4">
    <location>
        <begin position="423"/>
        <end position="445"/>
    </location>
</feature>
<keyword evidence="2 3" id="KW-0539">Nucleus</keyword>
<proteinExistence type="inferred from homology"/>
<dbReference type="GO" id="GO:0005634">
    <property type="term" value="C:nucleus"/>
    <property type="evidence" value="ECO:0007669"/>
    <property type="project" value="UniProtKB-SubCell"/>
</dbReference>
<comment type="function">
    <text evidence="3">Component of the RIX1 complex required for processing of ITS2 sequences from 35S pre-rRNA.</text>
</comment>
<keyword evidence="3" id="KW-0690">Ribosome biogenesis</keyword>
<evidence type="ECO:0000256" key="1">
    <source>
        <dbReference type="ARBA" id="ARBA00004123"/>
    </source>
</evidence>
<dbReference type="OrthoDB" id="361362at2759"/>
<evidence type="ECO:0000256" key="2">
    <source>
        <dbReference type="ARBA" id="ARBA00023242"/>
    </source>
</evidence>
<dbReference type="PANTHER" id="PTHR16056">
    <property type="entry name" value="REGULATOR OF MICROTUBULE DYNAMICS PROTEIN"/>
    <property type="match status" value="1"/>
</dbReference>
<feature type="domain" description="Pre-rRNA-processing protein Ipi1 N-terminal" evidence="5">
    <location>
        <begin position="89"/>
        <end position="193"/>
    </location>
</feature>
<reference evidence="6 7" key="1">
    <citation type="submission" date="2020-01" db="EMBL/GenBank/DDBJ databases">
        <authorList>
            <person name="Gupta K D."/>
        </authorList>
    </citation>
    <scope>NUCLEOTIDE SEQUENCE [LARGE SCALE GENOMIC DNA]</scope>
</reference>
<dbReference type="Proteomes" id="UP000467700">
    <property type="component" value="Unassembled WGS sequence"/>
</dbReference>
<dbReference type="InterPro" id="IPR024679">
    <property type="entry name" value="Ipi1_N"/>
</dbReference>
<accession>A0A8S0WNA1</accession>
<organism evidence="6 7">
    <name type="scientific">Cyclocybe aegerita</name>
    <name type="common">Black poplar mushroom</name>
    <name type="synonym">Agrocybe aegerita</name>
    <dbReference type="NCBI Taxonomy" id="1973307"/>
    <lineage>
        <taxon>Eukaryota</taxon>
        <taxon>Fungi</taxon>
        <taxon>Dikarya</taxon>
        <taxon>Basidiomycota</taxon>
        <taxon>Agaricomycotina</taxon>
        <taxon>Agaricomycetes</taxon>
        <taxon>Agaricomycetidae</taxon>
        <taxon>Agaricales</taxon>
        <taxon>Agaricineae</taxon>
        <taxon>Bolbitiaceae</taxon>
        <taxon>Cyclocybe</taxon>
    </lineage>
</organism>
<dbReference type="EMBL" id="CACVBS010000055">
    <property type="protein sequence ID" value="CAA7266517.1"/>
    <property type="molecule type" value="Genomic_DNA"/>
</dbReference>
<keyword evidence="3" id="KW-0698">rRNA processing</keyword>
<evidence type="ECO:0000313" key="6">
    <source>
        <dbReference type="EMBL" id="CAA7266517.1"/>
    </source>
</evidence>
<dbReference type="Pfam" id="PF12333">
    <property type="entry name" value="Ipi1_N"/>
    <property type="match status" value="1"/>
</dbReference>